<dbReference type="RefSeq" id="WP_005816742.1">
    <property type="nucleotide sequence ID" value="NZ_CABKQQ010000060.1"/>
</dbReference>
<dbReference type="Proteomes" id="UP000054623">
    <property type="component" value="Unassembled WGS sequence"/>
</dbReference>
<keyword evidence="2" id="KW-0560">Oxidoreductase</keyword>
<dbReference type="PRINTS" id="PR00469">
    <property type="entry name" value="PNDRDTASEII"/>
</dbReference>
<dbReference type="PANTHER" id="PTHR48105">
    <property type="entry name" value="THIOREDOXIN REDUCTASE 1-RELATED-RELATED"/>
    <property type="match status" value="1"/>
</dbReference>
<evidence type="ECO:0000313" key="5">
    <source>
        <dbReference type="EMBL" id="KTE92395.1"/>
    </source>
</evidence>
<evidence type="ECO:0000313" key="6">
    <source>
        <dbReference type="Proteomes" id="UP000054623"/>
    </source>
</evidence>
<dbReference type="PATRIC" id="fig|49338.4.peg.1594"/>
<sequence>MSEGFQLKSRYQLAIVGCGPAGMSAALNAKIRNKDFILLGSDFCSPKLAKAPQIDNYLGFHEIKGEDLRQNFLNHVKAMGIEVVPWKVLNIYPGPPFTLVGNNESFEADAVILATGVSPTKLLPGETELLGRGVGYCATCDGPLYKGKKVAIVSYSHEGEAEANFMAEICAEVYYLPFYKEVGQLDSRIIQKKARVKEISGTQKVEKLVLDNEEISVDGVFVLRESLPAEQIVPGLEMDKGAIKVNRELETGIPGLFAAGDCSGQPYQLNKAVGEGGTAALSAIKYLDEMKKG</sequence>
<evidence type="ECO:0000256" key="2">
    <source>
        <dbReference type="ARBA" id="ARBA00023002"/>
    </source>
</evidence>
<reference evidence="4" key="1">
    <citation type="submission" date="2014-07" db="EMBL/GenBank/DDBJ databases">
        <authorList>
            <person name="Hornung V.Bastian."/>
        </authorList>
    </citation>
    <scope>NUCLEOTIDE SEQUENCE</scope>
    <source>
        <strain evidence="4">PCE-S</strain>
    </source>
</reference>
<dbReference type="EMBL" id="LOCK01000015">
    <property type="protein sequence ID" value="KTE92395.1"/>
    <property type="molecule type" value="Genomic_DNA"/>
</dbReference>
<reference evidence="5 6" key="2">
    <citation type="submission" date="2015-12" db="EMBL/GenBank/DDBJ databases">
        <title>Draft Genome Sequence of Desulfitobacterium hafniense Strain DH, a Sulfate-reducing Bacterium Isolated from Paddy Soils.</title>
        <authorList>
            <person name="Bao P."/>
            <person name="Zhang X."/>
            <person name="Li G."/>
        </authorList>
    </citation>
    <scope>NUCLEOTIDE SEQUENCE [LARGE SCALE GENOMIC DNA]</scope>
    <source>
        <strain evidence="5 6">DH</strain>
    </source>
</reference>
<organism evidence="4">
    <name type="scientific">Desulfitobacterium hafniense</name>
    <name type="common">Desulfitobacterium frappieri</name>
    <dbReference type="NCBI Taxonomy" id="49338"/>
    <lineage>
        <taxon>Bacteria</taxon>
        <taxon>Bacillati</taxon>
        <taxon>Bacillota</taxon>
        <taxon>Clostridia</taxon>
        <taxon>Eubacteriales</taxon>
        <taxon>Desulfitobacteriaceae</taxon>
        <taxon>Desulfitobacterium</taxon>
    </lineage>
</organism>
<dbReference type="AlphaFoldDB" id="A0A098B0G4"/>
<evidence type="ECO:0000256" key="1">
    <source>
        <dbReference type="ARBA" id="ARBA00022630"/>
    </source>
</evidence>
<evidence type="ECO:0000259" key="3">
    <source>
        <dbReference type="Pfam" id="PF07992"/>
    </source>
</evidence>
<gene>
    <name evidence="5" type="ORF">AT727_19610</name>
    <name evidence="4" type="ORF">DPCES_1479</name>
</gene>
<dbReference type="OrthoDB" id="9806179at2"/>
<dbReference type="SUPFAM" id="SSF51905">
    <property type="entry name" value="FAD/NAD(P)-binding domain"/>
    <property type="match status" value="1"/>
</dbReference>
<dbReference type="PRINTS" id="PR00368">
    <property type="entry name" value="FADPNR"/>
</dbReference>
<dbReference type="Gene3D" id="3.50.50.60">
    <property type="entry name" value="FAD/NAD(P)-binding domain"/>
    <property type="match status" value="2"/>
</dbReference>
<proteinExistence type="predicted"/>
<keyword evidence="1" id="KW-0285">Flavoprotein</keyword>
<evidence type="ECO:0000313" key="4">
    <source>
        <dbReference type="EMBL" id="CDX01366.1"/>
    </source>
</evidence>
<dbReference type="InterPro" id="IPR023753">
    <property type="entry name" value="FAD/NAD-binding_dom"/>
</dbReference>
<feature type="domain" description="FAD/NAD(P)-binding" evidence="3">
    <location>
        <begin position="11"/>
        <end position="276"/>
    </location>
</feature>
<accession>A0A098B0G4</accession>
<dbReference type="EMBL" id="LK996017">
    <property type="protein sequence ID" value="CDX01366.1"/>
    <property type="molecule type" value="Genomic_DNA"/>
</dbReference>
<dbReference type="GO" id="GO:0016491">
    <property type="term" value="F:oxidoreductase activity"/>
    <property type="evidence" value="ECO:0007669"/>
    <property type="project" value="UniProtKB-KW"/>
</dbReference>
<dbReference type="InterPro" id="IPR050097">
    <property type="entry name" value="Ferredoxin-NADP_redctase_2"/>
</dbReference>
<dbReference type="InterPro" id="IPR036188">
    <property type="entry name" value="FAD/NAD-bd_sf"/>
</dbReference>
<protein>
    <submittedName>
        <fullName evidence="4">Thioredoxin reductase</fullName>
    </submittedName>
</protein>
<dbReference type="Pfam" id="PF07992">
    <property type="entry name" value="Pyr_redox_2"/>
    <property type="match status" value="1"/>
</dbReference>
<name>A0A098B0G4_DESHA</name>
<dbReference type="OMA" id="DGCIAAM"/>